<feature type="non-terminal residue" evidence="2">
    <location>
        <position position="95"/>
    </location>
</feature>
<sequence>KAFSSMTDEEPTAHQLLRDSTSEHCPSTTSFPSRPSLNQPLPSGGYFPYYRTEGELCTGPALGDRFFTRTESLENKEEGQGGETGIWSLVASCEV</sequence>
<reference evidence="2 3" key="1">
    <citation type="submission" date="2014-04" db="EMBL/GenBank/DDBJ databases">
        <title>Genome evolution of avian class.</title>
        <authorList>
            <person name="Zhang G."/>
            <person name="Li C."/>
        </authorList>
    </citation>
    <scope>NUCLEOTIDE SEQUENCE [LARGE SCALE GENOMIC DNA]</scope>
    <source>
        <strain evidence="2">BGI_N336</strain>
    </source>
</reference>
<dbReference type="Proteomes" id="UP000053238">
    <property type="component" value="Unassembled WGS sequence"/>
</dbReference>
<evidence type="ECO:0000256" key="1">
    <source>
        <dbReference type="SAM" id="MobiDB-lite"/>
    </source>
</evidence>
<feature type="non-terminal residue" evidence="2">
    <location>
        <position position="1"/>
    </location>
</feature>
<organism evidence="2 3">
    <name type="scientific">Phalacrocorax carbo</name>
    <name type="common">Great cormorant</name>
    <name type="synonym">Pelecanus carbo</name>
    <dbReference type="NCBI Taxonomy" id="9209"/>
    <lineage>
        <taxon>Eukaryota</taxon>
        <taxon>Metazoa</taxon>
        <taxon>Chordata</taxon>
        <taxon>Craniata</taxon>
        <taxon>Vertebrata</taxon>
        <taxon>Euteleostomi</taxon>
        <taxon>Archelosauria</taxon>
        <taxon>Archosauria</taxon>
        <taxon>Dinosauria</taxon>
        <taxon>Saurischia</taxon>
        <taxon>Theropoda</taxon>
        <taxon>Coelurosauria</taxon>
        <taxon>Aves</taxon>
        <taxon>Neognathae</taxon>
        <taxon>Neoaves</taxon>
        <taxon>Aequornithes</taxon>
        <taxon>Suliformes</taxon>
        <taxon>Phalacrocoracidae</taxon>
        <taxon>Phalacrocorax</taxon>
    </lineage>
</organism>
<evidence type="ECO:0000313" key="3">
    <source>
        <dbReference type="Proteomes" id="UP000053238"/>
    </source>
</evidence>
<protein>
    <submittedName>
        <fullName evidence="2">Uncharacterized protein</fullName>
    </submittedName>
</protein>
<accession>A0A093TM12</accession>
<keyword evidence="3" id="KW-1185">Reference proteome</keyword>
<gene>
    <name evidence="2" type="ORF">N336_10275</name>
</gene>
<proteinExistence type="predicted"/>
<dbReference type="AlphaFoldDB" id="A0A093TM12"/>
<name>A0A093TM12_PHACA</name>
<feature type="region of interest" description="Disordered" evidence="1">
    <location>
        <begin position="1"/>
        <end position="40"/>
    </location>
</feature>
<feature type="compositionally biased region" description="Polar residues" evidence="1">
    <location>
        <begin position="23"/>
        <end position="40"/>
    </location>
</feature>
<evidence type="ECO:0000313" key="2">
    <source>
        <dbReference type="EMBL" id="KFW95274.1"/>
    </source>
</evidence>
<dbReference type="EMBL" id="KL445306">
    <property type="protein sequence ID" value="KFW95274.1"/>
    <property type="molecule type" value="Genomic_DNA"/>
</dbReference>